<keyword evidence="3 5" id="KW-0862">Zinc</keyword>
<dbReference type="InterPro" id="IPR001965">
    <property type="entry name" value="Znf_PHD"/>
</dbReference>
<feature type="domain" description="C3H1-type" evidence="9">
    <location>
        <begin position="1637"/>
        <end position="1662"/>
    </location>
</feature>
<dbReference type="SMART" id="SM00151">
    <property type="entry name" value="SWIB"/>
    <property type="match status" value="1"/>
</dbReference>
<feature type="compositionally biased region" description="Basic and acidic residues" evidence="7">
    <location>
        <begin position="105"/>
        <end position="114"/>
    </location>
</feature>
<dbReference type="InterPro" id="IPR036855">
    <property type="entry name" value="Znf_CCCH_sf"/>
</dbReference>
<proteinExistence type="predicted"/>
<evidence type="ECO:0000256" key="6">
    <source>
        <dbReference type="SAM" id="Coils"/>
    </source>
</evidence>
<dbReference type="PROSITE" id="PS01359">
    <property type="entry name" value="ZF_PHD_1"/>
    <property type="match status" value="1"/>
</dbReference>
<feature type="domain" description="GYF" evidence="10">
    <location>
        <begin position="1118"/>
        <end position="1172"/>
    </location>
</feature>
<dbReference type="Gene3D" id="3.90.70.200">
    <property type="entry name" value="Plus-3 domain"/>
    <property type="match status" value="1"/>
</dbReference>
<dbReference type="PANTHER" id="PTHR46695:SF5">
    <property type="entry name" value="RNA POLYMERASE-ASSOCIATED PROTEIN RTF1 HOMOLOG"/>
    <property type="match status" value="1"/>
</dbReference>
<feature type="compositionally biased region" description="Basic and acidic residues" evidence="7">
    <location>
        <begin position="249"/>
        <end position="268"/>
    </location>
</feature>
<keyword evidence="4" id="KW-0238">DNA-binding</keyword>
<evidence type="ECO:0000256" key="5">
    <source>
        <dbReference type="PROSITE-ProRule" id="PRU00723"/>
    </source>
</evidence>
<feature type="region of interest" description="Disordered" evidence="7">
    <location>
        <begin position="217"/>
        <end position="297"/>
    </location>
</feature>
<dbReference type="Proteomes" id="UP001652623">
    <property type="component" value="Chromosome 9"/>
</dbReference>
<dbReference type="CDD" id="cd15568">
    <property type="entry name" value="PHD5_NSD"/>
    <property type="match status" value="1"/>
</dbReference>
<feature type="region of interest" description="Disordered" evidence="7">
    <location>
        <begin position="314"/>
        <end position="344"/>
    </location>
</feature>
<feature type="compositionally biased region" description="Gly residues" evidence="7">
    <location>
        <begin position="1605"/>
        <end position="1614"/>
    </location>
</feature>
<feature type="compositionally biased region" description="Basic and acidic residues" evidence="7">
    <location>
        <begin position="561"/>
        <end position="570"/>
    </location>
</feature>
<feature type="coiled-coil region" evidence="6">
    <location>
        <begin position="139"/>
        <end position="209"/>
    </location>
</feature>
<dbReference type="Pfam" id="PF02201">
    <property type="entry name" value="SWIB"/>
    <property type="match status" value="1"/>
</dbReference>
<dbReference type="SMART" id="SM00444">
    <property type="entry name" value="GYF"/>
    <property type="match status" value="1"/>
</dbReference>
<dbReference type="FunCoup" id="A0A6P4AT79">
    <property type="interactions" value="1482"/>
</dbReference>
<dbReference type="CDD" id="cd00072">
    <property type="entry name" value="GYF"/>
    <property type="match status" value="1"/>
</dbReference>
<dbReference type="InterPro" id="IPR036128">
    <property type="entry name" value="Plus3-like_sf"/>
</dbReference>
<dbReference type="FunFam" id="3.90.70.200:FF:000002">
    <property type="entry name" value="Zinc finger CCCH domain-containing protein 19"/>
    <property type="match status" value="1"/>
</dbReference>
<evidence type="ECO:0000259" key="8">
    <source>
        <dbReference type="PROSITE" id="PS50016"/>
    </source>
</evidence>
<dbReference type="SUPFAM" id="SSF90229">
    <property type="entry name" value="CCCH zinc finger"/>
    <property type="match status" value="1"/>
</dbReference>
<dbReference type="InterPro" id="IPR019835">
    <property type="entry name" value="SWIB_domain"/>
</dbReference>
<dbReference type="InterPro" id="IPR004343">
    <property type="entry name" value="Plus-3_dom"/>
</dbReference>
<feature type="region of interest" description="Disordered" evidence="7">
    <location>
        <begin position="1"/>
        <end position="130"/>
    </location>
</feature>
<evidence type="ECO:0000256" key="2">
    <source>
        <dbReference type="ARBA" id="ARBA00022771"/>
    </source>
</evidence>
<feature type="domain" description="PHD-type" evidence="8">
    <location>
        <begin position="411"/>
        <end position="477"/>
    </location>
</feature>
<dbReference type="InterPro" id="IPR035445">
    <property type="entry name" value="GYF-like_dom_sf"/>
</dbReference>
<dbReference type="RefSeq" id="XP_015892420.3">
    <property type="nucleotide sequence ID" value="XM_016036934.4"/>
</dbReference>
<evidence type="ECO:0000256" key="3">
    <source>
        <dbReference type="ARBA" id="ARBA00022833"/>
    </source>
</evidence>
<dbReference type="Gene3D" id="1.10.245.10">
    <property type="entry name" value="SWIB/MDM2 domain"/>
    <property type="match status" value="1"/>
</dbReference>
<dbReference type="Pfam" id="PF02213">
    <property type="entry name" value="GYF"/>
    <property type="match status" value="1"/>
</dbReference>
<dbReference type="InParanoid" id="A0A6P4AT79"/>
<keyword evidence="2 5" id="KW-0863">Zinc-finger</keyword>
<feature type="region of interest" description="Disordered" evidence="7">
    <location>
        <begin position="737"/>
        <end position="763"/>
    </location>
</feature>
<feature type="region of interest" description="Disordered" evidence="7">
    <location>
        <begin position="952"/>
        <end position="1021"/>
    </location>
</feature>
<dbReference type="SMART" id="SM00719">
    <property type="entry name" value="Plus3"/>
    <property type="match status" value="1"/>
</dbReference>
<dbReference type="CDD" id="cd19757">
    <property type="entry name" value="Bbox1"/>
    <property type="match status" value="1"/>
</dbReference>
<feature type="compositionally biased region" description="Polar residues" evidence="7">
    <location>
        <begin position="1252"/>
        <end position="1270"/>
    </location>
</feature>
<dbReference type="InterPro" id="IPR019786">
    <property type="entry name" value="Zinc_finger_PHD-type_CS"/>
</dbReference>
<dbReference type="InterPro" id="IPR011011">
    <property type="entry name" value="Znf_FYVE_PHD"/>
</dbReference>
<feature type="compositionally biased region" description="Basic and acidic residues" evidence="7">
    <location>
        <begin position="77"/>
        <end position="97"/>
    </location>
</feature>
<dbReference type="GO" id="GO:0008270">
    <property type="term" value="F:zinc ion binding"/>
    <property type="evidence" value="ECO:0007669"/>
    <property type="project" value="UniProtKB-KW"/>
</dbReference>
<feature type="compositionally biased region" description="Polar residues" evidence="7">
    <location>
        <begin position="1011"/>
        <end position="1021"/>
    </location>
</feature>
<dbReference type="InterPro" id="IPR003169">
    <property type="entry name" value="GYF"/>
</dbReference>
<dbReference type="SMART" id="SM00249">
    <property type="entry name" value="PHD"/>
    <property type="match status" value="1"/>
</dbReference>
<dbReference type="KEGG" id="zju:107426694"/>
<evidence type="ECO:0000259" key="9">
    <source>
        <dbReference type="PROSITE" id="PS50103"/>
    </source>
</evidence>
<feature type="compositionally biased region" description="Polar residues" evidence="7">
    <location>
        <begin position="1442"/>
        <end position="1452"/>
    </location>
</feature>
<dbReference type="SMR" id="A0A6P4AT79"/>
<dbReference type="PROSITE" id="PS51925">
    <property type="entry name" value="SWIB_MDM2"/>
    <property type="match status" value="1"/>
</dbReference>
<dbReference type="SUPFAM" id="SSF55277">
    <property type="entry name" value="GYF domain"/>
    <property type="match status" value="1"/>
</dbReference>
<evidence type="ECO:0000256" key="4">
    <source>
        <dbReference type="ARBA" id="ARBA00023125"/>
    </source>
</evidence>
<keyword evidence="6" id="KW-0175">Coiled coil</keyword>
<evidence type="ECO:0000313" key="14">
    <source>
        <dbReference type="RefSeq" id="XP_015892420.3"/>
    </source>
</evidence>
<reference evidence="14" key="1">
    <citation type="submission" date="2025-08" db="UniProtKB">
        <authorList>
            <consortium name="RefSeq"/>
        </authorList>
    </citation>
    <scope>IDENTIFICATION</scope>
    <source>
        <tissue evidence="14">Seedling</tissue>
    </source>
</reference>
<dbReference type="Gene3D" id="3.30.40.10">
    <property type="entry name" value="Zinc/RING finger domain, C3HC4 (zinc finger)"/>
    <property type="match status" value="1"/>
</dbReference>
<dbReference type="InterPro" id="IPR000571">
    <property type="entry name" value="Znf_CCCH"/>
</dbReference>
<evidence type="ECO:0000259" key="12">
    <source>
        <dbReference type="PROSITE" id="PS51925"/>
    </source>
</evidence>
<dbReference type="PROSITE" id="PS50829">
    <property type="entry name" value="GYF"/>
    <property type="match status" value="1"/>
</dbReference>
<dbReference type="InterPro" id="IPR013083">
    <property type="entry name" value="Znf_RING/FYVE/PHD"/>
</dbReference>
<feature type="compositionally biased region" description="Acidic residues" evidence="7">
    <location>
        <begin position="967"/>
        <end position="976"/>
    </location>
</feature>
<feature type="compositionally biased region" description="Acidic residues" evidence="7">
    <location>
        <begin position="314"/>
        <end position="329"/>
    </location>
</feature>
<dbReference type="Gene3D" id="3.30.1490.40">
    <property type="match status" value="1"/>
</dbReference>
<evidence type="ECO:0000256" key="1">
    <source>
        <dbReference type="ARBA" id="ARBA00022723"/>
    </source>
</evidence>
<feature type="compositionally biased region" description="Basic and acidic residues" evidence="7">
    <location>
        <begin position="1585"/>
        <end position="1604"/>
    </location>
</feature>
<feature type="compositionally biased region" description="Basic and acidic residues" evidence="7">
    <location>
        <begin position="29"/>
        <end position="40"/>
    </location>
</feature>
<keyword evidence="13" id="KW-1185">Reference proteome</keyword>
<dbReference type="InterPro" id="IPR058668">
    <property type="entry name" value="NERD_dom"/>
</dbReference>
<feature type="domain" description="Plus3" evidence="11">
    <location>
        <begin position="771"/>
        <end position="904"/>
    </location>
</feature>
<sequence>MESEEEESSTVNKPSPILEYNATTTMPHAQDEVFHSEPHYEPFTAPESLEPQLVGGGKSPSPPPATADVDGDVIDAEESKVVEEDKDVQTEENKEVSDDQAVENMEVKAEENKELSGVQTEETKDVADVPEEEKVVADLSEEKEVVADVSGELASAEEEVTAAEAEEGMAVVADVGGNMAATDVVEDTVAAEEKEKGSEEAEVADLADKAVEIEVADEAVGREVGDAGGQSGEEERDVVQSAEENTEVVTEKGDVTDIVEENEKPEDREVVDEAVADLGKEPDVSNVTEKPELDEEALTNIAGETDLAGQVEEMEVADETAEGPDTETEVEGKGEGEDGDDSGMADEAMETETAEEADVMEETTEAEETEAADEAEGMEVVSRVGSGGGKRKRGRNLKAPVRAPSRKKGEEDVCFICFDGGELVLCDRRGCPKAYHPSCVNRDEAFFRAKGRWNCGWHLCSNCEKNAYYMCYTCTFSLCKGCIKDAVIFCVRENKGFCETCMKTVMLIEKNEQGNKDMDQIDFDDKSSWEYLFKDYWIDLKERLSLTLNDLVEAKNPWKGSDPHAYKQESPDEPFDANNDGGSGSDGSMGNFEPSNSKRRKAKKRLKSRGRGKDSRSTITATVAEGPSVDDSGGWASKELLEFVMHMRNGDKSVVSQFDVQALLLEYIKRNKLRDPRRKSQIICDSRLENLFGKPRVGHFEMLKLLESHFLIKEDSQVDDLQGSVVDTEASNLEVDGNSDALSRAGKDKRRKMRKKGDEKGRQSNLDDYAAIDNHNINLIYLRRNLVEDLLEDTENFHDKVVGSFARIRISGSSQKQDLYRLVQVVGTCKASEPYKVGKRMTDTLLEILNLNKTEIISIDIISNQEFTEDECKRLRQSIKCGLINRLTVGDIQEKAMALQAVRVKDWLETEIVRLSHLRDRASETGRRKELRECVEKLQLLKAPEERQRRLEEIPEIHADPNMDPSYESEEEEEETDDKKQESFLRPRGSGFGRRGREPISPRKGGPVSSDPWSGTRNYSNMGRELSRNFSSRGFSNKVEDTAGTGEIVNDSWNHGRETELQQTSSWDKHKVSSSETVSRSTQSVVISESFPTVVSETLGTPLSTGAAQSAEKFNEAEKIWHYKDPSGKVQGPFSITQLRKWSTTGYFPAELRIWKATEKQEDSILLTDALVGKFQKDPSSLDGGFSKAQIVHNSLPSPSSSAKPEGAVLQRGTEVQVGGESWRMQTETNSSTGKVAPTSVEVPRYSVDGWGSTNLPSPTPSQTPMGSTKVQTFENKWSANSVQAASSLLGGSGGPQPSVVVPQETVTSAPKPDKIIPTGSMNAIQMPSLPIMSAPVLNDASINHGADLKNVVSNLQSLVQSVTGYNPPVEKQGWGSGSVPKPEMITSGSIPGSESQPWVVAHAQKVETSNPTIMPAQPPAHGHWSDGPSVQAPSPMYNGGNFPSTGFSSVPPSDPWRPVVSSNQSNIHPPAPSPWGMGTADNQTAVPNQNTGWGPKAANPNMGWGGPVWGASGQGPAIGNANPGWVAHGQGLQASNPISGWGPPGQGQPPMNANQGWGAPGQGPPPGNPNPGWGAPTGNQGKWGSERNHNADRYSNQRDRGSHGGDSGYGGGNKPWNRQSSFGNGGGGGGSSRPPFKGQRVCKYHESGHCKKGASCDYMHT</sequence>
<feature type="region of interest" description="Disordered" evidence="7">
    <location>
        <begin position="1524"/>
        <end position="1662"/>
    </location>
</feature>
<dbReference type="InterPro" id="IPR003121">
    <property type="entry name" value="SWIB_MDM2_domain"/>
</dbReference>
<dbReference type="PROSITE" id="PS50016">
    <property type="entry name" value="ZF_PHD_2"/>
    <property type="match status" value="1"/>
</dbReference>
<dbReference type="Pfam" id="PF03126">
    <property type="entry name" value="Plus-3"/>
    <property type="match status" value="1"/>
</dbReference>
<feature type="region of interest" description="Disordered" evidence="7">
    <location>
        <begin position="1420"/>
        <end position="1496"/>
    </location>
</feature>
<feature type="compositionally biased region" description="Polar residues" evidence="7">
    <location>
        <begin position="1224"/>
        <end position="1234"/>
    </location>
</feature>
<feature type="compositionally biased region" description="Polar residues" evidence="7">
    <location>
        <begin position="1481"/>
        <end position="1493"/>
    </location>
</feature>
<feature type="compositionally biased region" description="Basic residues" evidence="7">
    <location>
        <begin position="597"/>
        <end position="610"/>
    </location>
</feature>
<feature type="compositionally biased region" description="Basic and acidic residues" evidence="7">
    <location>
        <begin position="952"/>
        <end position="961"/>
    </location>
</feature>
<dbReference type="FunFam" id="3.30.40.10:FF:000303">
    <property type="entry name" value="Zinc finger CCCH domain-containing protein 19"/>
    <property type="match status" value="1"/>
</dbReference>
<dbReference type="InterPro" id="IPR019787">
    <property type="entry name" value="Znf_PHD-finger"/>
</dbReference>
<keyword evidence="1 5" id="KW-0479">Metal-binding</keyword>
<feature type="compositionally biased region" description="Low complexity" evidence="7">
    <location>
        <begin position="1549"/>
        <end position="1558"/>
    </location>
</feature>
<dbReference type="GeneID" id="107426694"/>
<dbReference type="FunFam" id="1.10.245.10:FF:000003">
    <property type="entry name" value="Zinc finger CCCH domain-containing protein 19"/>
    <property type="match status" value="1"/>
</dbReference>
<name>A0A6P4AT79_ZIZJJ</name>
<feature type="zinc finger region" description="C3H1-type" evidence="5">
    <location>
        <begin position="1637"/>
        <end position="1662"/>
    </location>
</feature>
<evidence type="ECO:0000313" key="13">
    <source>
        <dbReference type="Proteomes" id="UP001652623"/>
    </source>
</evidence>
<dbReference type="GO" id="GO:0003677">
    <property type="term" value="F:DNA binding"/>
    <property type="evidence" value="ECO:0007669"/>
    <property type="project" value="UniProtKB-KW"/>
</dbReference>
<feature type="region of interest" description="Disordered" evidence="7">
    <location>
        <begin position="559"/>
        <end position="630"/>
    </location>
</feature>
<accession>A0A6P4AT79</accession>
<feature type="compositionally biased region" description="Basic and acidic residues" evidence="7">
    <location>
        <begin position="121"/>
        <end position="130"/>
    </location>
</feature>
<dbReference type="PROSITE" id="PS51360">
    <property type="entry name" value="PLUS3"/>
    <property type="match status" value="1"/>
</dbReference>
<dbReference type="PANTHER" id="PTHR46695">
    <property type="entry name" value="ZINC FINGER CCCH DOMAIN-CONTAINING PROTEIN 44-RELATED"/>
    <property type="match status" value="1"/>
</dbReference>
<dbReference type="SUPFAM" id="SSF57903">
    <property type="entry name" value="FYVE/PHD zinc finger"/>
    <property type="match status" value="1"/>
</dbReference>
<evidence type="ECO:0000259" key="11">
    <source>
        <dbReference type="PROSITE" id="PS51360"/>
    </source>
</evidence>
<dbReference type="CDD" id="cd10567">
    <property type="entry name" value="SWIB-MDM2_like"/>
    <property type="match status" value="1"/>
</dbReference>
<dbReference type="PROSITE" id="PS50103">
    <property type="entry name" value="ZF_C3H1"/>
    <property type="match status" value="1"/>
</dbReference>
<feature type="domain" description="DM2" evidence="12">
    <location>
        <begin position="629"/>
        <end position="712"/>
    </location>
</feature>
<organism evidence="13 14">
    <name type="scientific">Ziziphus jujuba</name>
    <name type="common">Chinese jujube</name>
    <name type="synonym">Ziziphus sativa</name>
    <dbReference type="NCBI Taxonomy" id="326968"/>
    <lineage>
        <taxon>Eukaryota</taxon>
        <taxon>Viridiplantae</taxon>
        <taxon>Streptophyta</taxon>
        <taxon>Embryophyta</taxon>
        <taxon>Tracheophyta</taxon>
        <taxon>Spermatophyta</taxon>
        <taxon>Magnoliopsida</taxon>
        <taxon>eudicotyledons</taxon>
        <taxon>Gunneridae</taxon>
        <taxon>Pentapetalae</taxon>
        <taxon>rosids</taxon>
        <taxon>fabids</taxon>
        <taxon>Rosales</taxon>
        <taxon>Rhamnaceae</taxon>
        <taxon>Paliureae</taxon>
        <taxon>Ziziphus</taxon>
    </lineage>
</organism>
<feature type="region of interest" description="Disordered" evidence="7">
    <location>
        <begin position="382"/>
        <end position="402"/>
    </location>
</feature>
<evidence type="ECO:0000259" key="10">
    <source>
        <dbReference type="PROSITE" id="PS50829"/>
    </source>
</evidence>
<gene>
    <name evidence="14" type="primary">LOC107426694</name>
</gene>
<feature type="region of interest" description="Disordered" evidence="7">
    <location>
        <begin position="1215"/>
        <end position="1270"/>
    </location>
</feature>
<dbReference type="SUPFAM" id="SSF159042">
    <property type="entry name" value="Plus3-like"/>
    <property type="match status" value="1"/>
</dbReference>
<protein>
    <submittedName>
        <fullName evidence="14">Zinc finger CCCH domain-containing protein 19</fullName>
    </submittedName>
</protein>
<dbReference type="SUPFAM" id="SSF47592">
    <property type="entry name" value="SWIB/MDM2 domain"/>
    <property type="match status" value="1"/>
</dbReference>
<evidence type="ECO:0000256" key="7">
    <source>
        <dbReference type="SAM" id="MobiDB-lite"/>
    </source>
</evidence>
<dbReference type="Pfam" id="PF25980">
    <property type="entry name" value="NERD_plant"/>
    <property type="match status" value="1"/>
</dbReference>
<dbReference type="InterPro" id="IPR036885">
    <property type="entry name" value="SWIB_MDM2_dom_sf"/>
</dbReference>